<dbReference type="RefSeq" id="WP_228462339.1">
    <property type="nucleotide sequence ID" value="NZ_ARXX01000025.1"/>
</dbReference>
<dbReference type="PANTHER" id="PTHR30480">
    <property type="entry name" value="BETA-HEXOSAMINIDASE-RELATED"/>
    <property type="match status" value="1"/>
</dbReference>
<evidence type="ECO:0000313" key="12">
    <source>
        <dbReference type="EMBL" id="MBF5056569.1"/>
    </source>
</evidence>
<sequence length="340" mass="37085">MQETNDTQPLLMLDLAGLTPDQEERELLRHPAVGGLILFSRNYQEPDQLHQLVRAVRAERPDLLIAVDQEGGRVQRFRTEFTRLPPMATLGRYHDRDPEGARQAADLLGELMADELRAFDLDISFAPVLDLDYGHSSVIGDRSFHADPDRVTTLAGAFLDGMARAGMAATGKHFPGHGHVAADSHLELPEDPRDRDALAPDLAPFRALAGRLEGIMPAHVRYPAVAPEPAGFSAHWLGRVLRGECGYRGVIFSDDLAMAGAAAAGDYPQRAEAALTAGCDMVLVCNDRPGAVAVLEWLEGRRFDARVPAATLRGRARAPMDLSRRRQAGDVADLLLKDAR</sequence>
<feature type="binding site" evidence="10">
    <location>
        <position position="68"/>
    </location>
    <ligand>
        <name>substrate</name>
    </ligand>
</feature>
<dbReference type="PROSITE" id="PS00775">
    <property type="entry name" value="GLYCOSYL_HYDROL_F3"/>
    <property type="match status" value="1"/>
</dbReference>
<dbReference type="PANTHER" id="PTHR30480:SF13">
    <property type="entry name" value="BETA-HEXOSAMINIDASE"/>
    <property type="match status" value="1"/>
</dbReference>
<dbReference type="Pfam" id="PF00933">
    <property type="entry name" value="Glyco_hydro_3"/>
    <property type="match status" value="1"/>
</dbReference>
<feature type="binding site" evidence="10">
    <location>
        <position position="142"/>
    </location>
    <ligand>
        <name>substrate</name>
    </ligand>
</feature>
<dbReference type="InterPro" id="IPR036962">
    <property type="entry name" value="Glyco_hydro_3_N_sf"/>
</dbReference>
<keyword evidence="4 10" id="KW-0378">Hydrolase</keyword>
<evidence type="ECO:0000256" key="10">
    <source>
        <dbReference type="HAMAP-Rule" id="MF_00364"/>
    </source>
</evidence>
<feature type="domain" description="Glycoside hydrolase family 3 N-terminal" evidence="11">
    <location>
        <begin position="17"/>
        <end position="289"/>
    </location>
</feature>
<feature type="binding site" evidence="10">
    <location>
        <position position="76"/>
    </location>
    <ligand>
        <name>substrate</name>
    </ligand>
</feature>
<comment type="similarity">
    <text evidence="10">Belongs to the glycosyl hydrolase 3 family. NagZ subfamily.</text>
</comment>
<keyword evidence="2 10" id="KW-0963">Cytoplasm</keyword>
<keyword evidence="8 10" id="KW-0131">Cell cycle</keyword>
<feature type="binding site" evidence="10">
    <location>
        <begin position="172"/>
        <end position="173"/>
    </location>
    <ligand>
        <name>substrate</name>
    </ligand>
</feature>
<comment type="catalytic activity">
    <reaction evidence="1 10">
        <text>Hydrolysis of terminal non-reducing N-acetyl-D-hexosamine residues in N-acetyl-beta-D-hexosaminides.</text>
        <dbReference type="EC" id="3.2.1.52"/>
    </reaction>
</comment>
<gene>
    <name evidence="10" type="primary">nagZ</name>
    <name evidence="12" type="ORF">Y5W_01863</name>
</gene>
<dbReference type="NCBIfam" id="NF003740">
    <property type="entry name" value="PRK05337.1"/>
    <property type="match status" value="1"/>
</dbReference>
<dbReference type="Proteomes" id="UP000662703">
    <property type="component" value="Unassembled WGS sequence"/>
</dbReference>
<dbReference type="InterPro" id="IPR001764">
    <property type="entry name" value="Glyco_hydro_3_N"/>
</dbReference>
<keyword evidence="6 10" id="KW-0573">Peptidoglycan synthesis</keyword>
<feature type="active site" description="Nucleophile" evidence="10">
    <location>
        <position position="254"/>
    </location>
</feature>
<keyword evidence="7 10" id="KW-0326">Glycosidase</keyword>
<dbReference type="InterPro" id="IPR017853">
    <property type="entry name" value="GH"/>
</dbReference>
<proteinExistence type="inferred from homology"/>
<evidence type="ECO:0000256" key="3">
    <source>
        <dbReference type="ARBA" id="ARBA00022618"/>
    </source>
</evidence>
<feature type="site" description="Important for catalytic activity" evidence="10">
    <location>
        <position position="183"/>
    </location>
</feature>
<keyword evidence="3 10" id="KW-0132">Cell division</keyword>
<evidence type="ECO:0000256" key="1">
    <source>
        <dbReference type="ARBA" id="ARBA00001231"/>
    </source>
</evidence>
<dbReference type="EMBL" id="ARXX01000025">
    <property type="protein sequence ID" value="MBF5056569.1"/>
    <property type="molecule type" value="Genomic_DNA"/>
</dbReference>
<comment type="pathway">
    <text evidence="10">Cell wall biogenesis; peptidoglycan recycling.</text>
</comment>
<dbReference type="EC" id="3.2.1.52" evidence="10"/>
<dbReference type="HAMAP" id="MF_00364">
    <property type="entry name" value="NagZ"/>
    <property type="match status" value="1"/>
</dbReference>
<dbReference type="InterPro" id="IPR022956">
    <property type="entry name" value="Beta_hexosaminidase_bac"/>
</dbReference>
<keyword evidence="9 10" id="KW-0961">Cell wall biogenesis/degradation</keyword>
<comment type="caution">
    <text evidence="12">The sequence shown here is derived from an EMBL/GenBank/DDBJ whole genome shotgun (WGS) entry which is preliminary data.</text>
</comment>
<reference evidence="12 13" key="1">
    <citation type="submission" date="2012-09" db="EMBL/GenBank/DDBJ databases">
        <title>Genome Sequence of alkane-degrading Bacterium Alcanivorax sp. 521-1.</title>
        <authorList>
            <person name="Lai Q."/>
            <person name="Shao Z."/>
        </authorList>
    </citation>
    <scope>NUCLEOTIDE SEQUENCE [LARGE SCALE GENOMIC DNA]</scope>
    <source>
        <strain evidence="12 13">521-1</strain>
    </source>
</reference>
<keyword evidence="13" id="KW-1185">Reference proteome</keyword>
<organism evidence="12 13">
    <name type="scientific">Alloalcanivorax profundimaris</name>
    <dbReference type="NCBI Taxonomy" id="2735259"/>
    <lineage>
        <taxon>Bacteria</taxon>
        <taxon>Pseudomonadati</taxon>
        <taxon>Pseudomonadota</taxon>
        <taxon>Gammaproteobacteria</taxon>
        <taxon>Oceanospirillales</taxon>
        <taxon>Alcanivoracaceae</taxon>
        <taxon>Alloalcanivorax</taxon>
    </lineage>
</organism>
<protein>
    <recommendedName>
        <fullName evidence="10">Beta-hexosaminidase</fullName>
        <ecNumber evidence="10">3.2.1.52</ecNumber>
    </recommendedName>
    <alternativeName>
        <fullName evidence="10">Beta-N-acetylhexosaminidase</fullName>
    </alternativeName>
    <alternativeName>
        <fullName evidence="10">N-acetyl-beta-glucosaminidase</fullName>
    </alternativeName>
</protein>
<evidence type="ECO:0000256" key="2">
    <source>
        <dbReference type="ARBA" id="ARBA00022490"/>
    </source>
</evidence>
<accession>A0ABS0AR01</accession>
<feature type="active site" description="Proton donor/acceptor" evidence="10">
    <location>
        <position position="185"/>
    </location>
</feature>
<keyword evidence="5 10" id="KW-0133">Cell shape</keyword>
<dbReference type="InterPro" id="IPR050226">
    <property type="entry name" value="NagZ_Beta-hexosaminidase"/>
</dbReference>
<evidence type="ECO:0000256" key="4">
    <source>
        <dbReference type="ARBA" id="ARBA00022801"/>
    </source>
</evidence>
<dbReference type="SUPFAM" id="SSF51445">
    <property type="entry name" value="(Trans)glycosidases"/>
    <property type="match status" value="1"/>
</dbReference>
<name>A0ABS0AR01_9GAMM</name>
<evidence type="ECO:0000256" key="7">
    <source>
        <dbReference type="ARBA" id="ARBA00023295"/>
    </source>
</evidence>
<evidence type="ECO:0000256" key="5">
    <source>
        <dbReference type="ARBA" id="ARBA00022960"/>
    </source>
</evidence>
<evidence type="ECO:0000313" key="13">
    <source>
        <dbReference type="Proteomes" id="UP000662703"/>
    </source>
</evidence>
<comment type="function">
    <text evidence="10">Plays a role in peptidoglycan recycling by cleaving the terminal beta-1,4-linked N-acetylglucosamine (GlcNAc) from peptide-linked peptidoglycan fragments, giving rise to free GlcNAc, anhydro-N-acetylmuramic acid and anhydro-N-acetylmuramic acid-linked peptides.</text>
</comment>
<dbReference type="Gene3D" id="3.20.20.300">
    <property type="entry name" value="Glycoside hydrolase, family 3, N-terminal domain"/>
    <property type="match status" value="1"/>
</dbReference>
<evidence type="ECO:0000259" key="11">
    <source>
        <dbReference type="Pfam" id="PF00933"/>
    </source>
</evidence>
<dbReference type="InterPro" id="IPR019800">
    <property type="entry name" value="Glyco_hydro_3_AS"/>
</dbReference>
<evidence type="ECO:0000256" key="6">
    <source>
        <dbReference type="ARBA" id="ARBA00022984"/>
    </source>
</evidence>
<evidence type="ECO:0000256" key="9">
    <source>
        <dbReference type="ARBA" id="ARBA00023316"/>
    </source>
</evidence>
<comment type="subcellular location">
    <subcellularLocation>
        <location evidence="10">Cytoplasm</location>
    </subcellularLocation>
</comment>
<evidence type="ECO:0000256" key="8">
    <source>
        <dbReference type="ARBA" id="ARBA00023306"/>
    </source>
</evidence>